<dbReference type="KEGG" id="bgok:Pr1d_21790"/>
<gene>
    <name evidence="3" type="primary">pknD_3</name>
    <name evidence="3" type="ORF">Pr1d_21790</name>
</gene>
<dbReference type="RefSeq" id="WP_148073471.1">
    <property type="nucleotide sequence ID" value="NZ_CP042913.1"/>
</dbReference>
<dbReference type="Gene3D" id="2.120.10.30">
    <property type="entry name" value="TolB, C-terminal domain"/>
    <property type="match status" value="4"/>
</dbReference>
<dbReference type="PROSITE" id="PS51125">
    <property type="entry name" value="NHL"/>
    <property type="match status" value="3"/>
</dbReference>
<dbReference type="InterPro" id="IPR001258">
    <property type="entry name" value="NHL_repeat"/>
</dbReference>
<evidence type="ECO:0000256" key="1">
    <source>
        <dbReference type="ARBA" id="ARBA00022737"/>
    </source>
</evidence>
<accession>A0A5B9QL78</accession>
<dbReference type="InterPro" id="IPR050952">
    <property type="entry name" value="TRIM-NHL_E3_ligases"/>
</dbReference>
<keyword evidence="3" id="KW-0418">Kinase</keyword>
<dbReference type="PANTHER" id="PTHR24104">
    <property type="entry name" value="E3 UBIQUITIN-PROTEIN LIGASE NHLRC1-RELATED"/>
    <property type="match status" value="1"/>
</dbReference>
<dbReference type="GO" id="GO:0008270">
    <property type="term" value="F:zinc ion binding"/>
    <property type="evidence" value="ECO:0007669"/>
    <property type="project" value="UniProtKB-KW"/>
</dbReference>
<evidence type="ECO:0000313" key="3">
    <source>
        <dbReference type="EMBL" id="QEG34891.1"/>
    </source>
</evidence>
<sequence length="312" mass="34953">MPKLRLHALLLHCFLILLGLAVGCVPHGDRSEAPDLVWGLRGISSGRFQKPRAIAVDDADRLYIVDMTARIQVFDVDGTYLHGWHTPESANGRPSGLTIDRQGRLLVADTHYYQMLVYDSEGNEIPEAKIGGTMGHGPGEFGFVTDAVEDSQGNYYVAEYGDFDRIQKFSPEGEYLLEWGGPGEEPGQFRRPQNLAIDAEDRIWVVDACNHRVQVFDTEGMLLDCWGSEGSEPGKLYYPYDLVLDGKGHIYICEYGNHRIQKFTLDGNSLGCWGSQGRESGQLNNPWALARDSQGRLHVLDSNNHRVQRIIF</sequence>
<feature type="repeat" description="NHL" evidence="2">
    <location>
        <begin position="180"/>
        <end position="219"/>
    </location>
</feature>
<dbReference type="EMBL" id="CP042913">
    <property type="protein sequence ID" value="QEG34891.1"/>
    <property type="molecule type" value="Genomic_DNA"/>
</dbReference>
<dbReference type="Pfam" id="PF01436">
    <property type="entry name" value="NHL"/>
    <property type="match status" value="3"/>
</dbReference>
<dbReference type="AlphaFoldDB" id="A0A5B9QL78"/>
<protein>
    <submittedName>
        <fullName evidence="3">Serine/threonine-protein kinase PknD</fullName>
        <ecNumber evidence="3">2.7.11.1</ecNumber>
    </submittedName>
</protein>
<dbReference type="EC" id="2.7.11.1" evidence="3"/>
<name>A0A5B9QL78_9BACT</name>
<dbReference type="PANTHER" id="PTHR24104:SF25">
    <property type="entry name" value="PROTEIN LIN-41"/>
    <property type="match status" value="1"/>
</dbReference>
<evidence type="ECO:0000256" key="2">
    <source>
        <dbReference type="PROSITE-ProRule" id="PRU00504"/>
    </source>
</evidence>
<keyword evidence="4" id="KW-1185">Reference proteome</keyword>
<reference evidence="3 4" key="1">
    <citation type="submission" date="2019-08" db="EMBL/GenBank/DDBJ databases">
        <title>Deep-cultivation of Planctomycetes and their phenomic and genomic characterization uncovers novel biology.</title>
        <authorList>
            <person name="Wiegand S."/>
            <person name="Jogler M."/>
            <person name="Boedeker C."/>
            <person name="Pinto D."/>
            <person name="Vollmers J."/>
            <person name="Rivas-Marin E."/>
            <person name="Kohn T."/>
            <person name="Peeters S.H."/>
            <person name="Heuer A."/>
            <person name="Rast P."/>
            <person name="Oberbeckmann S."/>
            <person name="Bunk B."/>
            <person name="Jeske O."/>
            <person name="Meyerdierks A."/>
            <person name="Storesund J.E."/>
            <person name="Kallscheuer N."/>
            <person name="Luecker S."/>
            <person name="Lage O.M."/>
            <person name="Pohl T."/>
            <person name="Merkel B.J."/>
            <person name="Hornburger P."/>
            <person name="Mueller R.-W."/>
            <person name="Bruemmer F."/>
            <person name="Labrenz M."/>
            <person name="Spormann A.M."/>
            <person name="Op den Camp H."/>
            <person name="Overmann J."/>
            <person name="Amann R."/>
            <person name="Jetten M.S.M."/>
            <person name="Mascher T."/>
            <person name="Medema M.H."/>
            <person name="Devos D.P."/>
            <person name="Kaster A.-K."/>
            <person name="Ovreas L."/>
            <person name="Rohde M."/>
            <person name="Galperin M.Y."/>
            <person name="Jogler C."/>
        </authorList>
    </citation>
    <scope>NUCLEOTIDE SEQUENCE [LARGE SCALE GENOMIC DNA]</scope>
    <source>
        <strain evidence="3 4">Pr1d</strain>
    </source>
</reference>
<dbReference type="InterPro" id="IPR011042">
    <property type="entry name" value="6-blade_b-propeller_TolB-like"/>
</dbReference>
<organism evidence="3 4">
    <name type="scientific">Bythopirellula goksoeyrii</name>
    <dbReference type="NCBI Taxonomy" id="1400387"/>
    <lineage>
        <taxon>Bacteria</taxon>
        <taxon>Pseudomonadati</taxon>
        <taxon>Planctomycetota</taxon>
        <taxon>Planctomycetia</taxon>
        <taxon>Pirellulales</taxon>
        <taxon>Lacipirellulaceae</taxon>
        <taxon>Bythopirellula</taxon>
    </lineage>
</organism>
<proteinExistence type="predicted"/>
<dbReference type="SUPFAM" id="SSF63829">
    <property type="entry name" value="Calcium-dependent phosphotriesterase"/>
    <property type="match status" value="1"/>
</dbReference>
<feature type="repeat" description="NHL" evidence="2">
    <location>
        <begin position="227"/>
        <end position="266"/>
    </location>
</feature>
<evidence type="ECO:0000313" key="4">
    <source>
        <dbReference type="Proteomes" id="UP000323917"/>
    </source>
</evidence>
<keyword evidence="3" id="KW-0808">Transferase</keyword>
<dbReference type="Proteomes" id="UP000323917">
    <property type="component" value="Chromosome"/>
</dbReference>
<dbReference type="GO" id="GO:0004674">
    <property type="term" value="F:protein serine/threonine kinase activity"/>
    <property type="evidence" value="ECO:0007669"/>
    <property type="project" value="UniProtKB-EC"/>
</dbReference>
<dbReference type="CDD" id="cd14956">
    <property type="entry name" value="NHL_like_3"/>
    <property type="match status" value="1"/>
</dbReference>
<feature type="repeat" description="NHL" evidence="2">
    <location>
        <begin position="274"/>
        <end position="308"/>
    </location>
</feature>
<dbReference type="OrthoDB" id="9799230at2"/>
<dbReference type="PROSITE" id="PS51257">
    <property type="entry name" value="PROKAR_LIPOPROTEIN"/>
    <property type="match status" value="1"/>
</dbReference>
<keyword evidence="1" id="KW-0677">Repeat</keyword>